<dbReference type="EMBL" id="JAHCDA010000001">
    <property type="protein sequence ID" value="MBS7810560.1"/>
    <property type="molecule type" value="Genomic_DNA"/>
</dbReference>
<accession>A0ABS5QC70</accession>
<dbReference type="RefSeq" id="WP_213669173.1">
    <property type="nucleotide sequence ID" value="NZ_JAHCDA010000001.1"/>
</dbReference>
<evidence type="ECO:0000313" key="2">
    <source>
        <dbReference type="Proteomes" id="UP000766336"/>
    </source>
</evidence>
<keyword evidence="2" id="KW-1185">Reference proteome</keyword>
<evidence type="ECO:0000313" key="1">
    <source>
        <dbReference type="EMBL" id="MBS7810560.1"/>
    </source>
</evidence>
<proteinExistence type="predicted"/>
<sequence>MVVRKRLLHAQVLAVAMEDLCRAREACIKVRADAPIGGPHYRAAYGVMQAIDGFAEVVTGDRAHFHARLCSPPGPSSP</sequence>
<protein>
    <submittedName>
        <fullName evidence="1">Uncharacterized protein</fullName>
    </submittedName>
</protein>
<organism evidence="1 2">
    <name type="scientific">Roseococcus pinisoli</name>
    <dbReference type="NCBI Taxonomy" id="2835040"/>
    <lineage>
        <taxon>Bacteria</taxon>
        <taxon>Pseudomonadati</taxon>
        <taxon>Pseudomonadota</taxon>
        <taxon>Alphaproteobacteria</taxon>
        <taxon>Acetobacterales</taxon>
        <taxon>Roseomonadaceae</taxon>
        <taxon>Roseococcus</taxon>
    </lineage>
</organism>
<name>A0ABS5QC70_9PROT</name>
<dbReference type="Proteomes" id="UP000766336">
    <property type="component" value="Unassembled WGS sequence"/>
</dbReference>
<gene>
    <name evidence="1" type="ORF">KHU32_06400</name>
</gene>
<comment type="caution">
    <text evidence="1">The sequence shown here is derived from an EMBL/GenBank/DDBJ whole genome shotgun (WGS) entry which is preliminary data.</text>
</comment>
<reference evidence="1 2" key="1">
    <citation type="submission" date="2021-05" db="EMBL/GenBank/DDBJ databases">
        <title>Roseococcus sp. XZZS9, whole genome shotgun sequencing project.</title>
        <authorList>
            <person name="Zhao G."/>
            <person name="Shen L."/>
        </authorList>
    </citation>
    <scope>NUCLEOTIDE SEQUENCE [LARGE SCALE GENOMIC DNA]</scope>
    <source>
        <strain evidence="1 2">XZZS9</strain>
    </source>
</reference>